<dbReference type="Proteomes" id="UP001419268">
    <property type="component" value="Unassembled WGS sequence"/>
</dbReference>
<name>A0AAP0J288_9MAGN</name>
<dbReference type="EMBL" id="JBBNAG010000006">
    <property type="protein sequence ID" value="KAK9126073.1"/>
    <property type="molecule type" value="Genomic_DNA"/>
</dbReference>
<feature type="compositionally biased region" description="Basic and acidic residues" evidence="1">
    <location>
        <begin position="29"/>
        <end position="43"/>
    </location>
</feature>
<proteinExistence type="predicted"/>
<keyword evidence="3" id="KW-1185">Reference proteome</keyword>
<feature type="region of interest" description="Disordered" evidence="1">
    <location>
        <begin position="1"/>
        <end position="43"/>
    </location>
</feature>
<evidence type="ECO:0000256" key="1">
    <source>
        <dbReference type="SAM" id="MobiDB-lite"/>
    </source>
</evidence>
<accession>A0AAP0J288</accession>
<sequence>MDQRDRESTPDIGSIDLGNQMVEQFGRPKGFDDLGGRDDLEDDEHQRVREVVKRYTKRVGAQRFGHKVMNDGREGDADVKYGEGRADVICSFRYMPNEDEKESWQGLVR</sequence>
<protein>
    <submittedName>
        <fullName evidence="2">Uncharacterized protein</fullName>
    </submittedName>
</protein>
<reference evidence="2 3" key="1">
    <citation type="submission" date="2024-01" db="EMBL/GenBank/DDBJ databases">
        <title>Genome assemblies of Stephania.</title>
        <authorList>
            <person name="Yang L."/>
        </authorList>
    </citation>
    <scope>NUCLEOTIDE SEQUENCE [LARGE SCALE GENOMIC DNA]</scope>
    <source>
        <strain evidence="2">JXDWG</strain>
        <tissue evidence="2">Leaf</tissue>
    </source>
</reference>
<evidence type="ECO:0000313" key="2">
    <source>
        <dbReference type="EMBL" id="KAK9126073.1"/>
    </source>
</evidence>
<organism evidence="2 3">
    <name type="scientific">Stephania cephalantha</name>
    <dbReference type="NCBI Taxonomy" id="152367"/>
    <lineage>
        <taxon>Eukaryota</taxon>
        <taxon>Viridiplantae</taxon>
        <taxon>Streptophyta</taxon>
        <taxon>Embryophyta</taxon>
        <taxon>Tracheophyta</taxon>
        <taxon>Spermatophyta</taxon>
        <taxon>Magnoliopsida</taxon>
        <taxon>Ranunculales</taxon>
        <taxon>Menispermaceae</taxon>
        <taxon>Menispermoideae</taxon>
        <taxon>Cissampelideae</taxon>
        <taxon>Stephania</taxon>
    </lineage>
</organism>
<dbReference type="AlphaFoldDB" id="A0AAP0J288"/>
<comment type="caution">
    <text evidence="2">The sequence shown here is derived from an EMBL/GenBank/DDBJ whole genome shotgun (WGS) entry which is preliminary data.</text>
</comment>
<evidence type="ECO:0000313" key="3">
    <source>
        <dbReference type="Proteomes" id="UP001419268"/>
    </source>
</evidence>
<gene>
    <name evidence="2" type="ORF">Scep_014919</name>
</gene>